<organism evidence="2 3">
    <name type="scientific">Paenibacillus lutimineralis</name>
    <dbReference type="NCBI Taxonomy" id="2707005"/>
    <lineage>
        <taxon>Bacteria</taxon>
        <taxon>Bacillati</taxon>
        <taxon>Bacillota</taxon>
        <taxon>Bacilli</taxon>
        <taxon>Bacillales</taxon>
        <taxon>Paenibacillaceae</taxon>
        <taxon>Paenibacillus</taxon>
    </lineage>
</organism>
<protein>
    <submittedName>
        <fullName evidence="2">Class I SAM-dependent methyltransferase</fullName>
    </submittedName>
</protein>
<dbReference type="PANTHER" id="PTHR43861:SF1">
    <property type="entry name" value="TRANS-ACONITATE 2-METHYLTRANSFERASE"/>
    <property type="match status" value="1"/>
</dbReference>
<sequence>MSDESAKRRAVLNHSGVIDSRTLADSHRRLAELIRPGMYVLDVGCGTGAITRGIAEITGPEGRVIGIDNNPDWIAKAREETQGIPGITFEIGDIYDLKLEQQFDIVTSARVLQWLSSPYTAIEQMVKRVRSGGKLLILDYNHHRIEWSPPIPPSMQSFYDAFLRWRSDAEMDNEITDHLAELMEKTGELTDIVSLSQLDITQHQEPEFIHKALIWAEVADFKGKQMALDGYISEQDRARAEEDYRIWVQSYGESQKMYLRSVEATKN</sequence>
<evidence type="ECO:0000313" key="2">
    <source>
        <dbReference type="EMBL" id="AZS15058.1"/>
    </source>
</evidence>
<keyword evidence="2" id="KW-0489">Methyltransferase</keyword>
<dbReference type="PANTHER" id="PTHR43861">
    <property type="entry name" value="TRANS-ACONITATE 2-METHYLTRANSFERASE-RELATED"/>
    <property type="match status" value="1"/>
</dbReference>
<keyword evidence="2" id="KW-0808">Transferase</keyword>
<evidence type="ECO:0000313" key="3">
    <source>
        <dbReference type="Proteomes" id="UP000270678"/>
    </source>
</evidence>
<reference evidence="3" key="1">
    <citation type="submission" date="2018-12" db="EMBL/GenBank/DDBJ databases">
        <title>Complete genome sequence of Paenibacillus sp. MBLB1234.</title>
        <authorList>
            <person name="Nam Y.-D."/>
            <person name="Kang J."/>
            <person name="Chung W.-H."/>
            <person name="Park Y.S."/>
        </authorList>
    </citation>
    <scope>NUCLEOTIDE SEQUENCE [LARGE SCALE GENOMIC DNA]</scope>
    <source>
        <strain evidence="3">MBLB1234</strain>
    </source>
</reference>
<name>A0A3S9UXL4_9BACL</name>
<dbReference type="AlphaFoldDB" id="A0A3S9UXL4"/>
<proteinExistence type="predicted"/>
<gene>
    <name evidence="2" type="ORF">EI981_11675</name>
</gene>
<evidence type="ECO:0000259" key="1">
    <source>
        <dbReference type="Pfam" id="PF13847"/>
    </source>
</evidence>
<feature type="domain" description="Methyltransferase" evidence="1">
    <location>
        <begin position="35"/>
        <end position="154"/>
    </location>
</feature>
<dbReference type="Gene3D" id="3.40.50.150">
    <property type="entry name" value="Vaccinia Virus protein VP39"/>
    <property type="match status" value="1"/>
</dbReference>
<dbReference type="GO" id="GO:0008168">
    <property type="term" value="F:methyltransferase activity"/>
    <property type="evidence" value="ECO:0007669"/>
    <property type="project" value="UniProtKB-KW"/>
</dbReference>
<keyword evidence="3" id="KW-1185">Reference proteome</keyword>
<dbReference type="SUPFAM" id="SSF53335">
    <property type="entry name" value="S-adenosyl-L-methionine-dependent methyltransferases"/>
    <property type="match status" value="1"/>
</dbReference>
<dbReference type="InterPro" id="IPR029063">
    <property type="entry name" value="SAM-dependent_MTases_sf"/>
</dbReference>
<dbReference type="GO" id="GO:0032259">
    <property type="term" value="P:methylation"/>
    <property type="evidence" value="ECO:0007669"/>
    <property type="project" value="UniProtKB-KW"/>
</dbReference>
<dbReference type="EMBL" id="CP034346">
    <property type="protein sequence ID" value="AZS15058.1"/>
    <property type="molecule type" value="Genomic_DNA"/>
</dbReference>
<accession>A0A3S9UXL4</accession>
<dbReference type="CDD" id="cd02440">
    <property type="entry name" value="AdoMet_MTases"/>
    <property type="match status" value="1"/>
</dbReference>
<dbReference type="OrthoDB" id="9797252at2"/>
<dbReference type="Proteomes" id="UP000270678">
    <property type="component" value="Chromosome"/>
</dbReference>
<dbReference type="InterPro" id="IPR025714">
    <property type="entry name" value="Methyltranfer_dom"/>
</dbReference>
<dbReference type="KEGG" id="plut:EI981_11675"/>
<dbReference type="Pfam" id="PF13847">
    <property type="entry name" value="Methyltransf_31"/>
    <property type="match status" value="1"/>
</dbReference>
<dbReference type="RefSeq" id="WP_126998298.1">
    <property type="nucleotide sequence ID" value="NZ_CP034346.1"/>
</dbReference>